<dbReference type="PANTHER" id="PTHR11851:SF224">
    <property type="entry name" value="PROCESSING PROTEASE"/>
    <property type="match status" value="1"/>
</dbReference>
<keyword evidence="4" id="KW-1185">Reference proteome</keyword>
<name>A0A3P3VPE3_9GAMM</name>
<gene>
    <name evidence="3" type="ORF">D0544_12545</name>
</gene>
<dbReference type="SUPFAM" id="SSF63411">
    <property type="entry name" value="LuxS/MPP-like metallohydrolase"/>
    <property type="match status" value="2"/>
</dbReference>
<comment type="caution">
    <text evidence="3">The sequence shown here is derived from an EMBL/GenBank/DDBJ whole genome shotgun (WGS) entry which is preliminary data.</text>
</comment>
<dbReference type="Proteomes" id="UP000280792">
    <property type="component" value="Unassembled WGS sequence"/>
</dbReference>
<feature type="domain" description="Peptidase M16 C-terminal" evidence="2">
    <location>
        <begin position="246"/>
        <end position="421"/>
    </location>
</feature>
<dbReference type="InterPro" id="IPR011249">
    <property type="entry name" value="Metalloenz_LuxS/M16"/>
</dbReference>
<feature type="domain" description="Peptidase M16 N-terminal" evidence="1">
    <location>
        <begin position="96"/>
        <end position="238"/>
    </location>
</feature>
<dbReference type="EMBL" id="QWEZ01000002">
    <property type="protein sequence ID" value="RRJ82683.1"/>
    <property type="molecule type" value="Genomic_DNA"/>
</dbReference>
<evidence type="ECO:0000259" key="2">
    <source>
        <dbReference type="Pfam" id="PF05193"/>
    </source>
</evidence>
<dbReference type="Pfam" id="PF00675">
    <property type="entry name" value="Peptidase_M16"/>
    <property type="match status" value="1"/>
</dbReference>
<dbReference type="Pfam" id="PF05193">
    <property type="entry name" value="Peptidase_M16_C"/>
    <property type="match status" value="1"/>
</dbReference>
<evidence type="ECO:0000313" key="3">
    <source>
        <dbReference type="EMBL" id="RRJ82683.1"/>
    </source>
</evidence>
<reference evidence="3 4" key="2">
    <citation type="submission" date="2018-12" db="EMBL/GenBank/DDBJ databases">
        <title>Simiduia agarivorans gen. nov., sp. nov., a marine, agarolytic bacterium isolated from shallow coastal water from Keelung, Taiwan.</title>
        <authorList>
            <person name="Shieh W.Y."/>
        </authorList>
    </citation>
    <scope>NUCLEOTIDE SEQUENCE [LARGE SCALE GENOMIC DNA]</scope>
    <source>
        <strain evidence="3 4">GTF-13</strain>
    </source>
</reference>
<evidence type="ECO:0000313" key="4">
    <source>
        <dbReference type="Proteomes" id="UP000280792"/>
    </source>
</evidence>
<sequence length="495" mass="53373">MSTAPMKAQKPRINRLFLWTLVATLPLAIVLLNRSAVSDVQPTPAAEPSPTPVLLAPAVERFESLAAIEANPTVKRRPLEIQHWNTSNGARVYFVAAPELPMVDLRLVFDAGSARDGDQAGLAMMTSGLIGEGTRQLDAGQISEGFEGLGAEFGASAYRDMGIVSLRSLSASAQLQPALALFTQVVSEPNFPEDALARTKNQAIASLEYQQQRAGELANLRFFSDLYGDHPYATPSRGTQESLEAMTQADLQGFFQRYYVARNLVISLVGDLDRRAAEAIVEQVSLSLASGEPAPALPEPPSLEGPIQTHIDHNSQQTQILIGGLGVAKGDPDYAALYVGNEILGGGGFGSRLMEEVREKRGLTYGVYSHFAPMRERGPFLVSLKTRADQTELALQVVNETLSGFLAEGPTEQELKTAKQNILGSFPQTTASNSSIVGQLGSIGFYDLPLDQLEQFLSEIESVSLEQIRAAFARHLDPQKLITLTVGQAAPEQAD</sequence>
<dbReference type="Gene3D" id="3.30.830.10">
    <property type="entry name" value="Metalloenzyme, LuxS/M16 peptidase-like"/>
    <property type="match status" value="2"/>
</dbReference>
<evidence type="ECO:0000259" key="1">
    <source>
        <dbReference type="Pfam" id="PF00675"/>
    </source>
</evidence>
<dbReference type="InterPro" id="IPR050361">
    <property type="entry name" value="MPP/UQCRC_Complex"/>
</dbReference>
<dbReference type="AlphaFoldDB" id="A0A3P3VPE3"/>
<dbReference type="InterPro" id="IPR007863">
    <property type="entry name" value="Peptidase_M16_C"/>
</dbReference>
<dbReference type="GO" id="GO:0046872">
    <property type="term" value="F:metal ion binding"/>
    <property type="evidence" value="ECO:0007669"/>
    <property type="project" value="InterPro"/>
</dbReference>
<proteinExistence type="predicted"/>
<accession>A0A3P3VPE3</accession>
<dbReference type="PANTHER" id="PTHR11851">
    <property type="entry name" value="METALLOPROTEASE"/>
    <property type="match status" value="1"/>
</dbReference>
<reference evidence="3 4" key="1">
    <citation type="submission" date="2018-08" db="EMBL/GenBank/DDBJ databases">
        <authorList>
            <person name="Khan S.A."/>
        </authorList>
    </citation>
    <scope>NUCLEOTIDE SEQUENCE [LARGE SCALE GENOMIC DNA]</scope>
    <source>
        <strain evidence="3 4">GTF-13</strain>
    </source>
</reference>
<protein>
    <submittedName>
        <fullName evidence="3">Insulinase family protein</fullName>
    </submittedName>
</protein>
<organism evidence="3 4">
    <name type="scientific">Aestuariirhabdus litorea</name>
    <dbReference type="NCBI Taxonomy" id="2528527"/>
    <lineage>
        <taxon>Bacteria</taxon>
        <taxon>Pseudomonadati</taxon>
        <taxon>Pseudomonadota</taxon>
        <taxon>Gammaproteobacteria</taxon>
        <taxon>Oceanospirillales</taxon>
        <taxon>Aestuariirhabdaceae</taxon>
        <taxon>Aestuariirhabdus</taxon>
    </lineage>
</organism>
<dbReference type="InterPro" id="IPR011765">
    <property type="entry name" value="Pept_M16_N"/>
</dbReference>